<dbReference type="GO" id="GO:0004519">
    <property type="term" value="F:endonuclease activity"/>
    <property type="evidence" value="ECO:0007669"/>
    <property type="project" value="InterPro"/>
</dbReference>
<dbReference type="RefSeq" id="WP_135277070.1">
    <property type="nucleotide sequence ID" value="NZ_PQVH01000008.1"/>
</dbReference>
<dbReference type="Pfam" id="PF05944">
    <property type="entry name" value="Phage_term_smal"/>
    <property type="match status" value="1"/>
</dbReference>
<dbReference type="EMBL" id="PQVH01000008">
    <property type="protein sequence ID" value="TFW71526.1"/>
    <property type="molecule type" value="Genomic_DNA"/>
</dbReference>
<comment type="caution">
    <text evidence="1">The sequence shown here is derived from an EMBL/GenBank/DDBJ whole genome shotgun (WGS) entry which is preliminary data.</text>
</comment>
<dbReference type="GO" id="GO:0003677">
    <property type="term" value="F:DNA binding"/>
    <property type="evidence" value="ECO:0007669"/>
    <property type="project" value="InterPro"/>
</dbReference>
<accession>A0A4Y9VQZ2</accession>
<reference evidence="1 2" key="1">
    <citation type="submission" date="2018-02" db="EMBL/GenBank/DDBJ databases">
        <title>A novel lanthanide dependent methylotroph, Methylotenera sp. La3113.</title>
        <authorList>
            <person name="Lv H."/>
            <person name="Tani A."/>
        </authorList>
    </citation>
    <scope>NUCLEOTIDE SEQUENCE [LARGE SCALE GENOMIC DNA]</scope>
    <source>
        <strain evidence="1 2">La3113</strain>
    </source>
</reference>
<sequence length="233" mass="26344">MTSPARKHFEKTTAALQAEEGSGQERSLANANQYELMLVKLAADKRRLSETQSMEARAVIKRELLPDYTAWVDGVIEGDQGVQDNVLMTVMVWHIDAGNLAEAIKIAAYAIKHKLKMPDQYQRQTAVVIAEEIADFYLKAHNAKEPIDIEIIRKAMDVTLDQDMPDEVKAKLYKVLGYALLTDESLVPYELTRLNYALDCFTRAYKLHEKSGVKKDIEYVQRQLKNLAAQTAA</sequence>
<name>A0A4Y9VQZ2_9PROT</name>
<keyword evidence="2" id="KW-1185">Reference proteome</keyword>
<dbReference type="InterPro" id="IPR010270">
    <property type="entry name" value="Phage_P2_GpM"/>
</dbReference>
<gene>
    <name evidence="1" type="ORF">C3Y98_05360</name>
</gene>
<evidence type="ECO:0000313" key="1">
    <source>
        <dbReference type="EMBL" id="TFW71526.1"/>
    </source>
</evidence>
<evidence type="ECO:0000313" key="2">
    <source>
        <dbReference type="Proteomes" id="UP000297706"/>
    </source>
</evidence>
<proteinExistence type="predicted"/>
<organism evidence="1 2">
    <name type="scientific">Methylotenera oryzisoli</name>
    <dbReference type="NCBI Taxonomy" id="2080758"/>
    <lineage>
        <taxon>Bacteria</taxon>
        <taxon>Pseudomonadati</taxon>
        <taxon>Pseudomonadota</taxon>
        <taxon>Betaproteobacteria</taxon>
        <taxon>Nitrosomonadales</taxon>
        <taxon>Methylophilaceae</taxon>
        <taxon>Methylotenera</taxon>
    </lineage>
</organism>
<protein>
    <submittedName>
        <fullName evidence="1">Terminase</fullName>
    </submittedName>
</protein>
<dbReference type="OrthoDB" id="8562788at2"/>
<dbReference type="AlphaFoldDB" id="A0A4Y9VQZ2"/>
<dbReference type="Proteomes" id="UP000297706">
    <property type="component" value="Unassembled WGS sequence"/>
</dbReference>